<evidence type="ECO:0000313" key="1">
    <source>
        <dbReference type="EnsemblProtists" id="PYU1_T002296"/>
    </source>
</evidence>
<dbReference type="EnsemblProtists" id="PYU1_T002296">
    <property type="protein sequence ID" value="PYU1_T002296"/>
    <property type="gene ID" value="PYU1_G002293"/>
</dbReference>
<dbReference type="HOGENOM" id="CLU_1681463_0_0_1"/>
<reference evidence="1" key="3">
    <citation type="submission" date="2014-11" db="UniProtKB">
        <authorList>
            <consortium name="EnsemblProtists"/>
        </authorList>
    </citation>
    <scope>IDENTIFICATION</scope>
    <source>
        <strain evidence="1">DAOM BR144</strain>
    </source>
</reference>
<dbReference type="InParanoid" id="K3WBF5"/>
<evidence type="ECO:0000313" key="2">
    <source>
        <dbReference type="Proteomes" id="UP000019132"/>
    </source>
</evidence>
<name>K3WBF5_GLOUD</name>
<accession>K3WBF5</accession>
<organism evidence="1 2">
    <name type="scientific">Globisporangium ultimum (strain ATCC 200006 / CBS 805.95 / DAOM BR144)</name>
    <name type="common">Pythium ultimum</name>
    <dbReference type="NCBI Taxonomy" id="431595"/>
    <lineage>
        <taxon>Eukaryota</taxon>
        <taxon>Sar</taxon>
        <taxon>Stramenopiles</taxon>
        <taxon>Oomycota</taxon>
        <taxon>Peronosporomycetes</taxon>
        <taxon>Pythiales</taxon>
        <taxon>Pythiaceae</taxon>
        <taxon>Globisporangium</taxon>
    </lineage>
</organism>
<keyword evidence="2" id="KW-1185">Reference proteome</keyword>
<proteinExistence type="predicted"/>
<protein>
    <submittedName>
        <fullName evidence="1">Uncharacterized protein</fullName>
    </submittedName>
</protein>
<dbReference type="VEuPathDB" id="FungiDB:PYU1_G002293"/>
<dbReference type="Proteomes" id="UP000019132">
    <property type="component" value="Unassembled WGS sequence"/>
</dbReference>
<reference evidence="2" key="1">
    <citation type="journal article" date="2010" name="Genome Biol.">
        <title>Genome sequence of the necrotrophic plant pathogen Pythium ultimum reveals original pathogenicity mechanisms and effector repertoire.</title>
        <authorList>
            <person name="Levesque C.A."/>
            <person name="Brouwer H."/>
            <person name="Cano L."/>
            <person name="Hamilton J.P."/>
            <person name="Holt C."/>
            <person name="Huitema E."/>
            <person name="Raffaele S."/>
            <person name="Robideau G.P."/>
            <person name="Thines M."/>
            <person name="Win J."/>
            <person name="Zerillo M.M."/>
            <person name="Beakes G.W."/>
            <person name="Boore J.L."/>
            <person name="Busam D."/>
            <person name="Dumas B."/>
            <person name="Ferriera S."/>
            <person name="Fuerstenberg S.I."/>
            <person name="Gachon C.M."/>
            <person name="Gaulin E."/>
            <person name="Govers F."/>
            <person name="Grenville-Briggs L."/>
            <person name="Horner N."/>
            <person name="Hostetler J."/>
            <person name="Jiang R.H."/>
            <person name="Johnson J."/>
            <person name="Krajaejun T."/>
            <person name="Lin H."/>
            <person name="Meijer H.J."/>
            <person name="Moore B."/>
            <person name="Morris P."/>
            <person name="Phuntmart V."/>
            <person name="Puiu D."/>
            <person name="Shetty J."/>
            <person name="Stajich J.E."/>
            <person name="Tripathy S."/>
            <person name="Wawra S."/>
            <person name="van West P."/>
            <person name="Whitty B.R."/>
            <person name="Coutinho P.M."/>
            <person name="Henrissat B."/>
            <person name="Martin F."/>
            <person name="Thomas P.D."/>
            <person name="Tyler B.M."/>
            <person name="De Vries R.P."/>
            <person name="Kamoun S."/>
            <person name="Yandell M."/>
            <person name="Tisserat N."/>
            <person name="Buell C.R."/>
        </authorList>
    </citation>
    <scope>NUCLEOTIDE SEQUENCE</scope>
    <source>
        <strain evidence="2">DAOM:BR144</strain>
    </source>
</reference>
<dbReference type="AlphaFoldDB" id="K3WBF5"/>
<sequence>MVVDVSCRTGVLIFVFADKYLTSGGGSALATITEVISTDLAHGIPGQLNENLRTLSRYAELRLLIYTIQTKGQLLDKLEDNSVDMIASNFGMLISPDRIKAWNSAAGEGSTVRLRAPGRQVALSGEVAKPWRNELKVFTNLTFMFEFIENVAFVTTR</sequence>
<dbReference type="STRING" id="431595.K3WBF5"/>
<reference evidence="2" key="2">
    <citation type="submission" date="2010-04" db="EMBL/GenBank/DDBJ databases">
        <authorList>
            <person name="Buell R."/>
            <person name="Hamilton J."/>
            <person name="Hostetler J."/>
        </authorList>
    </citation>
    <scope>NUCLEOTIDE SEQUENCE [LARGE SCALE GENOMIC DNA]</scope>
    <source>
        <strain evidence="2">DAOM:BR144</strain>
    </source>
</reference>